<dbReference type="Proteomes" id="UP001589797">
    <property type="component" value="Unassembled WGS sequence"/>
</dbReference>
<evidence type="ECO:0000313" key="3">
    <source>
        <dbReference type="Proteomes" id="UP001589797"/>
    </source>
</evidence>
<keyword evidence="1" id="KW-0472">Membrane</keyword>
<evidence type="ECO:0000256" key="1">
    <source>
        <dbReference type="SAM" id="Phobius"/>
    </source>
</evidence>
<keyword evidence="1" id="KW-1133">Transmembrane helix</keyword>
<protein>
    <submittedName>
        <fullName evidence="2">AtpZ/AtpI family protein</fullName>
    </submittedName>
</protein>
<feature type="transmembrane region" description="Helical" evidence="1">
    <location>
        <begin position="50"/>
        <end position="69"/>
    </location>
</feature>
<reference evidence="2 3" key="1">
    <citation type="submission" date="2024-09" db="EMBL/GenBank/DDBJ databases">
        <authorList>
            <person name="Sun Q."/>
            <person name="Mori K."/>
        </authorList>
    </citation>
    <scope>NUCLEOTIDE SEQUENCE [LARGE SCALE GENOMIC DNA]</scope>
    <source>
        <strain evidence="2 3">CCM 7650</strain>
    </source>
</reference>
<dbReference type="Pfam" id="PF09527">
    <property type="entry name" value="ATPase_gene1"/>
    <property type="match status" value="1"/>
</dbReference>
<dbReference type="InterPro" id="IPR032820">
    <property type="entry name" value="ATPase_put"/>
</dbReference>
<feature type="transmembrane region" description="Helical" evidence="1">
    <location>
        <begin position="16"/>
        <end position="38"/>
    </location>
</feature>
<accession>A0ABV6FR57</accession>
<comment type="caution">
    <text evidence="2">The sequence shown here is derived from an EMBL/GenBank/DDBJ whole genome shotgun (WGS) entry which is preliminary data.</text>
</comment>
<gene>
    <name evidence="2" type="ORF">ACFFIP_06560</name>
</gene>
<sequence length="84" mass="9872">MESPKNRLSQDKPHLIFKYIGLSFQMFAVIGLGIALGWYIQQKSQMKFPLWLLLFCFLSIIVAFYQLFISLKNDQKAEEKDKKP</sequence>
<keyword evidence="1" id="KW-0812">Transmembrane</keyword>
<name>A0ABV6FR57_9BACT</name>
<organism evidence="2 3">
    <name type="scientific">Fontibacter flavus</name>
    <dbReference type="NCBI Taxonomy" id="654838"/>
    <lineage>
        <taxon>Bacteria</taxon>
        <taxon>Pseudomonadati</taxon>
        <taxon>Bacteroidota</taxon>
        <taxon>Cytophagia</taxon>
        <taxon>Cytophagales</taxon>
        <taxon>Cyclobacteriaceae</taxon>
        <taxon>Fontibacter</taxon>
    </lineage>
</organism>
<keyword evidence="3" id="KW-1185">Reference proteome</keyword>
<proteinExistence type="predicted"/>
<dbReference type="EMBL" id="JBHLWI010000014">
    <property type="protein sequence ID" value="MFC0262340.1"/>
    <property type="molecule type" value="Genomic_DNA"/>
</dbReference>
<dbReference type="RefSeq" id="WP_382386780.1">
    <property type="nucleotide sequence ID" value="NZ_JBHLWI010000014.1"/>
</dbReference>
<evidence type="ECO:0000313" key="2">
    <source>
        <dbReference type="EMBL" id="MFC0262340.1"/>
    </source>
</evidence>